<reference evidence="12" key="1">
    <citation type="submission" date="2022-07" db="EMBL/GenBank/DDBJ databases">
        <title>Genome Sequence of Leucocoprinus birnbaumii.</title>
        <authorList>
            <person name="Buettner E."/>
        </authorList>
    </citation>
    <scope>NUCLEOTIDE SEQUENCE</scope>
    <source>
        <strain evidence="12">VT141</strain>
    </source>
</reference>
<feature type="transmembrane region" description="Helical" evidence="10">
    <location>
        <begin position="12"/>
        <end position="34"/>
    </location>
</feature>
<evidence type="ECO:0000256" key="3">
    <source>
        <dbReference type="ARBA" id="ARBA00022448"/>
    </source>
</evidence>
<comment type="caution">
    <text evidence="12">The sequence shown here is derived from an EMBL/GenBank/DDBJ whole genome shotgun (WGS) entry which is preliminary data.</text>
</comment>
<evidence type="ECO:0000256" key="5">
    <source>
        <dbReference type="ARBA" id="ARBA00022927"/>
    </source>
</evidence>
<organism evidence="12 13">
    <name type="scientific">Leucocoprinus birnbaumii</name>
    <dbReference type="NCBI Taxonomy" id="56174"/>
    <lineage>
        <taxon>Eukaryota</taxon>
        <taxon>Fungi</taxon>
        <taxon>Dikarya</taxon>
        <taxon>Basidiomycota</taxon>
        <taxon>Agaricomycotina</taxon>
        <taxon>Agaricomycetes</taxon>
        <taxon>Agaricomycetidae</taxon>
        <taxon>Agaricales</taxon>
        <taxon>Agaricineae</taxon>
        <taxon>Agaricaceae</taxon>
        <taxon>Leucocoprinus</taxon>
    </lineage>
</organism>
<keyword evidence="6 10" id="KW-1133">Transmembrane helix</keyword>
<dbReference type="GO" id="GO:0006896">
    <property type="term" value="P:Golgi to vacuole transport"/>
    <property type="evidence" value="ECO:0007669"/>
    <property type="project" value="UniProtKB-ARBA"/>
</dbReference>
<keyword evidence="7" id="KW-0175">Coiled coil</keyword>
<dbReference type="SUPFAM" id="SSF58038">
    <property type="entry name" value="SNARE fusion complex"/>
    <property type="match status" value="1"/>
</dbReference>
<feature type="transmembrane region" description="Helical" evidence="10">
    <location>
        <begin position="531"/>
        <end position="549"/>
    </location>
</feature>
<keyword evidence="8 10" id="KW-0472">Membrane</keyword>
<keyword evidence="4 10" id="KW-0812">Transmembrane</keyword>
<dbReference type="Proteomes" id="UP001213000">
    <property type="component" value="Unassembled WGS sequence"/>
</dbReference>
<dbReference type="Gene3D" id="1.20.5.110">
    <property type="match status" value="1"/>
</dbReference>
<dbReference type="FunFam" id="1.20.5.110:FF:000060">
    <property type="entry name" value="SNARE complex subunit (Syn8)"/>
    <property type="match status" value="1"/>
</dbReference>
<feature type="transmembrane region" description="Helical" evidence="10">
    <location>
        <begin position="91"/>
        <end position="112"/>
    </location>
</feature>
<name>A0AAD5W3D8_9AGAR</name>
<evidence type="ECO:0000256" key="7">
    <source>
        <dbReference type="ARBA" id="ARBA00023054"/>
    </source>
</evidence>
<accession>A0AAD5W3D8</accession>
<evidence type="ECO:0000256" key="10">
    <source>
        <dbReference type="SAM" id="Phobius"/>
    </source>
</evidence>
<dbReference type="CDD" id="cd15859">
    <property type="entry name" value="SNARE_SYN8"/>
    <property type="match status" value="1"/>
</dbReference>
<comment type="subcellular location">
    <subcellularLocation>
        <location evidence="2">Endomembrane system</location>
    </subcellularLocation>
    <subcellularLocation>
        <location evidence="1">Membrane</location>
        <topology evidence="1">Single-pass membrane protein</topology>
    </subcellularLocation>
</comment>
<dbReference type="PANTHER" id="PTHR12791">
    <property type="entry name" value="GOLGI SNARE BET1-RELATED"/>
    <property type="match status" value="1"/>
</dbReference>
<keyword evidence="13" id="KW-1185">Reference proteome</keyword>
<dbReference type="PROSITE" id="PS50192">
    <property type="entry name" value="T_SNARE"/>
    <property type="match status" value="1"/>
</dbReference>
<dbReference type="GO" id="GO:0015031">
    <property type="term" value="P:protein transport"/>
    <property type="evidence" value="ECO:0007669"/>
    <property type="project" value="UniProtKB-KW"/>
</dbReference>
<dbReference type="EMBL" id="JANIEX010000021">
    <property type="protein sequence ID" value="KAJ3576013.1"/>
    <property type="molecule type" value="Genomic_DNA"/>
</dbReference>
<gene>
    <name evidence="12" type="ORF">NP233_g705</name>
</gene>
<feature type="transmembrane region" description="Helical" evidence="10">
    <location>
        <begin position="165"/>
        <end position="190"/>
    </location>
</feature>
<dbReference type="SMART" id="SM00397">
    <property type="entry name" value="t_SNARE"/>
    <property type="match status" value="1"/>
</dbReference>
<evidence type="ECO:0000256" key="6">
    <source>
        <dbReference type="ARBA" id="ARBA00022989"/>
    </source>
</evidence>
<dbReference type="InterPro" id="IPR000727">
    <property type="entry name" value="T_SNARE_dom"/>
</dbReference>
<dbReference type="AlphaFoldDB" id="A0AAD5W3D8"/>
<protein>
    <recommendedName>
        <fullName evidence="11">t-SNARE coiled-coil homology domain-containing protein</fullName>
    </recommendedName>
</protein>
<feature type="region of interest" description="Disordered" evidence="9">
    <location>
        <begin position="389"/>
        <end position="437"/>
    </location>
</feature>
<feature type="transmembrane region" description="Helical" evidence="10">
    <location>
        <begin position="124"/>
        <end position="145"/>
    </location>
</feature>
<dbReference type="GO" id="GO:0061025">
    <property type="term" value="P:membrane fusion"/>
    <property type="evidence" value="ECO:0007669"/>
    <property type="project" value="UniProtKB-ARBA"/>
</dbReference>
<dbReference type="Pfam" id="PF05739">
    <property type="entry name" value="SNARE"/>
    <property type="match status" value="1"/>
</dbReference>
<evidence type="ECO:0000256" key="2">
    <source>
        <dbReference type="ARBA" id="ARBA00004308"/>
    </source>
</evidence>
<evidence type="ECO:0000256" key="9">
    <source>
        <dbReference type="SAM" id="MobiDB-lite"/>
    </source>
</evidence>
<evidence type="ECO:0000313" key="12">
    <source>
        <dbReference type="EMBL" id="KAJ3576013.1"/>
    </source>
</evidence>
<feature type="transmembrane region" description="Helical" evidence="10">
    <location>
        <begin position="211"/>
        <end position="231"/>
    </location>
</feature>
<feature type="transmembrane region" description="Helical" evidence="10">
    <location>
        <begin position="243"/>
        <end position="265"/>
    </location>
</feature>
<evidence type="ECO:0000256" key="4">
    <source>
        <dbReference type="ARBA" id="ARBA00022692"/>
    </source>
</evidence>
<feature type="transmembrane region" description="Helical" evidence="10">
    <location>
        <begin position="46"/>
        <end position="71"/>
    </location>
</feature>
<evidence type="ECO:0000313" key="13">
    <source>
        <dbReference type="Proteomes" id="UP001213000"/>
    </source>
</evidence>
<feature type="domain" description="T-SNARE coiled-coil homology" evidence="11">
    <location>
        <begin position="460"/>
        <end position="522"/>
    </location>
</feature>
<dbReference type="GO" id="GO:0005768">
    <property type="term" value="C:endosome"/>
    <property type="evidence" value="ECO:0007669"/>
    <property type="project" value="UniProtKB-ARBA"/>
</dbReference>
<keyword evidence="3" id="KW-0813">Transport</keyword>
<evidence type="ECO:0000259" key="11">
    <source>
        <dbReference type="PROSITE" id="PS50192"/>
    </source>
</evidence>
<evidence type="ECO:0000256" key="8">
    <source>
        <dbReference type="ARBA" id="ARBA00023136"/>
    </source>
</evidence>
<keyword evidence="5" id="KW-0653">Protein transport</keyword>
<evidence type="ECO:0000256" key="1">
    <source>
        <dbReference type="ARBA" id="ARBA00004167"/>
    </source>
</evidence>
<proteinExistence type="predicted"/>
<sequence length="551" mass="60843">MAINEDESKLVAIFVQSCLWGAFAVMFLLTYWTLVYRRPLGRPINWPMLLVSILMFMLATMQLAVNFTRIVRGFVMNAGHTGEYFNELAEFTQVFGSALYIVQTFLGDGVAIYRCYIVWSRRSIYILVPFVTYIGSIVTGIGILITMGESTTGSLVFINELGHWISSFFALTLTTSTTFPVMIASRIWYLNSQSTRDHSRRKGSLHPIARVVVESGAIYSGLLVALLILYAQESWFQYVVVDALSSLIGIVFSVIIVRIGLGIAIDPDTVQGSMSGKTLGGSSTRPNSVAVNTMSSSGTKTLAKLTSLSTQTLSLLLERQRLQSFPSASLNPSSQPKNQHAVQITKNLQQLRAGILDMEEQDGRTEAVVLLRGQYDRMRSMLGENTDGINIQSLDLPAPQPTTSTASSSTDSLTRAPSPQMVLPPTPPGNGSTEFNYTPYKDDPDTDPPLDDAGLLLQQRMMMTEQDDHLDRLSQSINRQHHISLQINDELEVHSGLLEELDTDIDRTHSRLSGARRRLDRVAQGAKENSSAVAIGVIILILLILIIIFKT</sequence>
<dbReference type="GO" id="GO:0016020">
    <property type="term" value="C:membrane"/>
    <property type="evidence" value="ECO:0007669"/>
    <property type="project" value="UniProtKB-SubCell"/>
</dbReference>
<feature type="compositionally biased region" description="Low complexity" evidence="9">
    <location>
        <begin position="402"/>
        <end position="414"/>
    </location>
</feature>